<evidence type="ECO:0000313" key="2">
    <source>
        <dbReference type="EMBL" id="KAE9080936.1"/>
    </source>
</evidence>
<dbReference type="EMBL" id="QXGB01001736">
    <property type="protein sequence ID" value="KAE9186271.1"/>
    <property type="molecule type" value="Genomic_DNA"/>
</dbReference>
<dbReference type="EMBL" id="QXFZ01002745">
    <property type="protein sequence ID" value="KAE9074187.1"/>
    <property type="molecule type" value="Genomic_DNA"/>
</dbReference>
<dbReference type="EMBL" id="QXGA01002075">
    <property type="protein sequence ID" value="KAE9104394.1"/>
    <property type="molecule type" value="Genomic_DNA"/>
</dbReference>
<evidence type="ECO:0000313" key="13">
    <source>
        <dbReference type="Proteomes" id="UP000476176"/>
    </source>
</evidence>
<dbReference type="Proteomes" id="UP000440732">
    <property type="component" value="Unassembled WGS sequence"/>
</dbReference>
<reference evidence="8 9" key="1">
    <citation type="submission" date="2018-08" db="EMBL/GenBank/DDBJ databases">
        <title>Genomic investigation of the strawberry pathogen Phytophthora fragariae indicates pathogenicity is determined by transcriptional variation in three key races.</title>
        <authorList>
            <person name="Adams T.M."/>
            <person name="Armitage A.D."/>
            <person name="Sobczyk M.K."/>
            <person name="Bates H.J."/>
            <person name="Dunwell J.M."/>
            <person name="Nellist C.F."/>
            <person name="Harrison R.J."/>
        </authorList>
    </citation>
    <scope>NUCLEOTIDE SEQUENCE [LARGE SCALE GENOMIC DNA]</scope>
    <source>
        <strain evidence="7 9">A4</strain>
        <strain evidence="6 10">BC-1</strain>
        <strain evidence="5 13">BC-23</strain>
        <strain evidence="4 8">NOV-27</strain>
        <strain evidence="3 11">NOV-5</strain>
        <strain evidence="1 12">NOV-71</strain>
        <strain evidence="2 14">ONT-3</strain>
    </source>
</reference>
<proteinExistence type="predicted"/>
<protein>
    <submittedName>
        <fullName evidence="4">Uncharacterized protein</fullName>
    </submittedName>
</protein>
<evidence type="ECO:0000313" key="4">
    <source>
        <dbReference type="EMBL" id="KAE9186271.1"/>
    </source>
</evidence>
<dbReference type="Proteomes" id="UP000433483">
    <property type="component" value="Unassembled WGS sequence"/>
</dbReference>
<dbReference type="EMBL" id="QXGE01001940">
    <property type="protein sequence ID" value="KAE9286608.1"/>
    <property type="molecule type" value="Genomic_DNA"/>
</dbReference>
<dbReference type="Proteomes" id="UP000476176">
    <property type="component" value="Unassembled WGS sequence"/>
</dbReference>
<gene>
    <name evidence="7" type="ORF">PF001_g21364</name>
    <name evidence="6" type="ORF">PF002_g23794</name>
    <name evidence="5" type="ORF">PF004_g21555</name>
    <name evidence="4" type="ORF">PF005_g20904</name>
    <name evidence="3" type="ORF">PF006_g21916</name>
    <name evidence="1" type="ORF">PF007_g25511</name>
    <name evidence="2" type="ORF">PF010_g22195</name>
</gene>
<dbReference type="Proteomes" id="UP000440367">
    <property type="component" value="Unassembled WGS sequence"/>
</dbReference>
<dbReference type="Proteomes" id="UP000437068">
    <property type="component" value="Unassembled WGS sequence"/>
</dbReference>
<dbReference type="EMBL" id="QXGD01002091">
    <property type="protein sequence ID" value="KAE9193808.1"/>
    <property type="molecule type" value="Genomic_DNA"/>
</dbReference>
<evidence type="ECO:0000313" key="14">
    <source>
        <dbReference type="Proteomes" id="UP000488956"/>
    </source>
</evidence>
<evidence type="ECO:0000313" key="3">
    <source>
        <dbReference type="EMBL" id="KAE9104394.1"/>
    </source>
</evidence>
<evidence type="ECO:0000313" key="8">
    <source>
        <dbReference type="Proteomes" id="UP000433483"/>
    </source>
</evidence>
<evidence type="ECO:0000313" key="10">
    <source>
        <dbReference type="Proteomes" id="UP000440367"/>
    </source>
</evidence>
<keyword evidence="8" id="KW-1185">Reference proteome</keyword>
<dbReference type="EMBL" id="QXGC01002050">
    <property type="protein sequence ID" value="KAE9191609.1"/>
    <property type="molecule type" value="Genomic_DNA"/>
</dbReference>
<organism evidence="4 8">
    <name type="scientific">Phytophthora fragariae</name>
    <dbReference type="NCBI Taxonomy" id="53985"/>
    <lineage>
        <taxon>Eukaryota</taxon>
        <taxon>Sar</taxon>
        <taxon>Stramenopiles</taxon>
        <taxon>Oomycota</taxon>
        <taxon>Peronosporomycetes</taxon>
        <taxon>Peronosporales</taxon>
        <taxon>Peronosporaceae</taxon>
        <taxon>Phytophthora</taxon>
    </lineage>
</organism>
<evidence type="ECO:0000313" key="11">
    <source>
        <dbReference type="Proteomes" id="UP000440732"/>
    </source>
</evidence>
<dbReference type="EMBL" id="QXFX01002083">
    <property type="protein sequence ID" value="KAE9080936.1"/>
    <property type="molecule type" value="Genomic_DNA"/>
</dbReference>
<evidence type="ECO:0000313" key="6">
    <source>
        <dbReference type="EMBL" id="KAE9193808.1"/>
    </source>
</evidence>
<name>A0A6A3WU45_9STRA</name>
<dbReference type="Proteomes" id="UP000488956">
    <property type="component" value="Unassembled WGS sequence"/>
</dbReference>
<comment type="caution">
    <text evidence="4">The sequence shown here is derived from an EMBL/GenBank/DDBJ whole genome shotgun (WGS) entry which is preliminary data.</text>
</comment>
<sequence length="41" mass="5007">MKAKSNAKVMMRKQERLLEQRRRQHVRLLEQQASEDVDQQL</sequence>
<dbReference type="Proteomes" id="UP000441208">
    <property type="component" value="Unassembled WGS sequence"/>
</dbReference>
<evidence type="ECO:0000313" key="7">
    <source>
        <dbReference type="EMBL" id="KAE9286608.1"/>
    </source>
</evidence>
<dbReference type="AlphaFoldDB" id="A0A6A3WU45"/>
<evidence type="ECO:0000313" key="5">
    <source>
        <dbReference type="EMBL" id="KAE9191609.1"/>
    </source>
</evidence>
<evidence type="ECO:0000313" key="1">
    <source>
        <dbReference type="EMBL" id="KAE9074187.1"/>
    </source>
</evidence>
<evidence type="ECO:0000313" key="9">
    <source>
        <dbReference type="Proteomes" id="UP000437068"/>
    </source>
</evidence>
<evidence type="ECO:0000313" key="12">
    <source>
        <dbReference type="Proteomes" id="UP000441208"/>
    </source>
</evidence>
<accession>A0A6A3WU45</accession>